<accession>A0A1M5D8W1</accession>
<dbReference type="PANTHER" id="PTHR30160:SF1">
    <property type="entry name" value="LIPOPOLYSACCHARIDE 1,2-N-ACETYLGLUCOSAMINETRANSFERASE-RELATED"/>
    <property type="match status" value="1"/>
</dbReference>
<dbReference type="RefSeq" id="WP_072836300.1">
    <property type="nucleotide sequence ID" value="NZ_FQUU01000014.1"/>
</dbReference>
<keyword evidence="1" id="KW-0328">Glycosyltransferase</keyword>
<dbReference type="PANTHER" id="PTHR30160">
    <property type="entry name" value="TETRAACYLDISACCHARIDE 4'-KINASE-RELATED"/>
    <property type="match status" value="1"/>
</dbReference>
<dbReference type="GO" id="GO:0008713">
    <property type="term" value="F:ADP-heptose-lipopolysaccharide heptosyltransferase activity"/>
    <property type="evidence" value="ECO:0007669"/>
    <property type="project" value="TreeGrafter"/>
</dbReference>
<dbReference type="Gene3D" id="3.40.50.2000">
    <property type="entry name" value="Glycogen Phosphorylase B"/>
    <property type="match status" value="2"/>
</dbReference>
<proteinExistence type="predicted"/>
<gene>
    <name evidence="3" type="ORF">SAMN02745131_03156</name>
</gene>
<dbReference type="Proteomes" id="UP000184048">
    <property type="component" value="Unassembled WGS sequence"/>
</dbReference>
<keyword evidence="4" id="KW-1185">Reference proteome</keyword>
<organism evidence="3 4">
    <name type="scientific">Flavisolibacter ginsengisoli DSM 18119</name>
    <dbReference type="NCBI Taxonomy" id="1121884"/>
    <lineage>
        <taxon>Bacteria</taxon>
        <taxon>Pseudomonadati</taxon>
        <taxon>Bacteroidota</taxon>
        <taxon>Chitinophagia</taxon>
        <taxon>Chitinophagales</taxon>
        <taxon>Chitinophagaceae</taxon>
        <taxon>Flavisolibacter</taxon>
    </lineage>
</organism>
<dbReference type="InterPro" id="IPR002201">
    <property type="entry name" value="Glyco_trans_9"/>
</dbReference>
<protein>
    <submittedName>
        <fullName evidence="3">Heptosyltransferase-2</fullName>
    </submittedName>
</protein>
<dbReference type="OrthoDB" id="9768048at2"/>
<dbReference type="AlphaFoldDB" id="A0A1M5D8W1"/>
<dbReference type="EMBL" id="FQUU01000014">
    <property type="protein sequence ID" value="SHF63310.1"/>
    <property type="molecule type" value="Genomic_DNA"/>
</dbReference>
<dbReference type="GO" id="GO:0005829">
    <property type="term" value="C:cytosol"/>
    <property type="evidence" value="ECO:0007669"/>
    <property type="project" value="TreeGrafter"/>
</dbReference>
<evidence type="ECO:0000313" key="4">
    <source>
        <dbReference type="Proteomes" id="UP000184048"/>
    </source>
</evidence>
<keyword evidence="2 3" id="KW-0808">Transferase</keyword>
<evidence type="ECO:0000256" key="1">
    <source>
        <dbReference type="ARBA" id="ARBA00022676"/>
    </source>
</evidence>
<reference evidence="3 4" key="1">
    <citation type="submission" date="2016-11" db="EMBL/GenBank/DDBJ databases">
        <authorList>
            <person name="Jaros S."/>
            <person name="Januszkiewicz K."/>
            <person name="Wedrychowicz H."/>
        </authorList>
    </citation>
    <scope>NUCLEOTIDE SEQUENCE [LARGE SCALE GENOMIC DNA]</scope>
    <source>
        <strain evidence="3 4">DSM 18119</strain>
    </source>
</reference>
<name>A0A1M5D8W1_9BACT</name>
<sequence>MKFLIIRFSSIGDIVLTTPVVRCLKKQVPGAEIHFLIKPQFKTVMAHNPYVDKLHLLSDDWEQMIADLNEEKFDHIIDLHHNLRTLRVKKALKVPSVSFNKLNIEKLIFVKLKWNVMPKLHIIDRYMETVKSFGVRNDGAGMDYFIPKEEEVQQNDIPASHQLGFVAIVIGASFYTKKLPVYKLQELCQKMDHPIILLGAKEEFAEGEEIRKVDPVKVYNACGKFSLNESADLVRKSKLVIAHDTGLMHIAAALKKPVIAVWGSTTPSFGMVPYYGDNFLLTHARPYDDAQVHKLWCRPCTKMGRNHCPQGHFKCMKKMDIDELIRKANVRLGRSAQ</sequence>
<dbReference type="CDD" id="cd03789">
    <property type="entry name" value="GT9_LPS_heptosyltransferase"/>
    <property type="match status" value="1"/>
</dbReference>
<evidence type="ECO:0000313" key="3">
    <source>
        <dbReference type="EMBL" id="SHF63310.1"/>
    </source>
</evidence>
<dbReference type="GO" id="GO:0009244">
    <property type="term" value="P:lipopolysaccharide core region biosynthetic process"/>
    <property type="evidence" value="ECO:0007669"/>
    <property type="project" value="TreeGrafter"/>
</dbReference>
<dbReference type="Pfam" id="PF01075">
    <property type="entry name" value="Glyco_transf_9"/>
    <property type="match status" value="1"/>
</dbReference>
<dbReference type="STRING" id="1121884.SAMN02745131_03156"/>
<evidence type="ECO:0000256" key="2">
    <source>
        <dbReference type="ARBA" id="ARBA00022679"/>
    </source>
</evidence>
<dbReference type="SUPFAM" id="SSF53756">
    <property type="entry name" value="UDP-Glycosyltransferase/glycogen phosphorylase"/>
    <property type="match status" value="1"/>
</dbReference>
<dbReference type="InterPro" id="IPR051199">
    <property type="entry name" value="LPS_LOS_Heptosyltrfase"/>
</dbReference>